<dbReference type="Pfam" id="PF17042">
    <property type="entry name" value="NBD_C"/>
    <property type="match status" value="1"/>
</dbReference>
<sequence>MTARTTQPALLGCIADDFTGATDLANMLVRGGMRTVQTIGVPASAEPLDADALVVALKSRTIPAADAIAQSLAALDWLRAQGCRQFFFKYCSTFDSTDAGNIGPVTDALLNALAADGADSAASAQPASFTIACPAFPENGRTIFRGHLFVGDALLDESGMENHPLTPMRDANLVRVLQRQTPSKVGLLRYDVVAQGEAAVRAAFDALRADGVRIAIADAVSDADLHTLGAACAELALITGGSGVALGLPANFRRAGRLGTTADAAQLPRVEGGAAVLAGSASKATNAQVAEWRATRPAFRVDPLAAARGEDVVGAALAFARQHVANAEPVLIYASASPDEVRAVQRELGVNEAGHLVETTLAAIARGLRELGVRKFVVAGGETSGAVVQALDVRLLRIGAQIDPGVPATATTDAEPLALALKSGNFGALDFFAKALRHLDGAAP</sequence>
<dbReference type="InterPro" id="IPR010737">
    <property type="entry name" value="4-carb_acid_sugar_kinase_N"/>
</dbReference>
<dbReference type="GO" id="GO:0005524">
    <property type="term" value="F:ATP binding"/>
    <property type="evidence" value="ECO:0007669"/>
    <property type="project" value="UniProtKB-KW"/>
</dbReference>
<evidence type="ECO:0000259" key="13">
    <source>
        <dbReference type="Pfam" id="PF07005"/>
    </source>
</evidence>
<organism evidence="15 16">
    <name type="scientific">Paraburkholderia antibiotica</name>
    <dbReference type="NCBI Taxonomy" id="2728839"/>
    <lineage>
        <taxon>Bacteria</taxon>
        <taxon>Pseudomonadati</taxon>
        <taxon>Pseudomonadota</taxon>
        <taxon>Betaproteobacteria</taxon>
        <taxon>Burkholderiales</taxon>
        <taxon>Burkholderiaceae</taxon>
        <taxon>Paraburkholderia</taxon>
    </lineage>
</organism>
<comment type="catalytic activity">
    <reaction evidence="7">
        <text>3-dehydro-L-erythronate + ATP = 3-dehydro-4-O-phospho-L-erythronate + ADP + H(+)</text>
        <dbReference type="Rhea" id="RHEA:52552"/>
        <dbReference type="ChEBI" id="CHEBI:15378"/>
        <dbReference type="ChEBI" id="CHEBI:30616"/>
        <dbReference type="ChEBI" id="CHEBI:136592"/>
        <dbReference type="ChEBI" id="CHEBI:136670"/>
        <dbReference type="ChEBI" id="CHEBI:456216"/>
        <dbReference type="EC" id="2.7.1.217"/>
    </reaction>
</comment>
<gene>
    <name evidence="15" type="ORF">HHL14_05010</name>
</gene>
<evidence type="ECO:0000256" key="5">
    <source>
        <dbReference type="ARBA" id="ARBA00022840"/>
    </source>
</evidence>
<protein>
    <recommendedName>
        <fullName evidence="11">3-oxo-tetronate kinase</fullName>
        <ecNumber evidence="10">2.7.1.217</ecNumber>
    </recommendedName>
    <alternativeName>
        <fullName evidence="12">3-dehydrotetronate 4-kinase</fullName>
    </alternativeName>
</protein>
<keyword evidence="16" id="KW-1185">Reference proteome</keyword>
<dbReference type="GO" id="GO:0016301">
    <property type="term" value="F:kinase activity"/>
    <property type="evidence" value="ECO:0007669"/>
    <property type="project" value="UniProtKB-KW"/>
</dbReference>
<dbReference type="EC" id="2.7.1.217" evidence="10"/>
<proteinExistence type="inferred from homology"/>
<dbReference type="RefSeq" id="WP_169496470.1">
    <property type="nucleotide sequence ID" value="NZ_JABBFZ010000002.1"/>
</dbReference>
<evidence type="ECO:0000256" key="4">
    <source>
        <dbReference type="ARBA" id="ARBA00022777"/>
    </source>
</evidence>
<dbReference type="Proteomes" id="UP000583127">
    <property type="component" value="Unassembled WGS sequence"/>
</dbReference>
<evidence type="ECO:0000256" key="8">
    <source>
        <dbReference type="ARBA" id="ARBA00036346"/>
    </source>
</evidence>
<evidence type="ECO:0000256" key="10">
    <source>
        <dbReference type="ARBA" id="ARBA00039095"/>
    </source>
</evidence>
<dbReference type="InterPro" id="IPR042213">
    <property type="entry name" value="NBD_C_sf"/>
</dbReference>
<dbReference type="Gene3D" id="3.40.50.10840">
    <property type="entry name" value="Putative sugar-binding, N-terminal domain"/>
    <property type="match status" value="1"/>
</dbReference>
<dbReference type="InterPro" id="IPR050007">
    <property type="entry name" value="OtnK"/>
</dbReference>
<evidence type="ECO:0000313" key="16">
    <source>
        <dbReference type="Proteomes" id="UP000583127"/>
    </source>
</evidence>
<evidence type="ECO:0000256" key="1">
    <source>
        <dbReference type="ARBA" id="ARBA00005715"/>
    </source>
</evidence>
<reference evidence="15 16" key="1">
    <citation type="submission" date="2020-04" db="EMBL/GenBank/DDBJ databases">
        <title>Paraburkholderia sp. G-4-1-8 isolated from soil.</title>
        <authorList>
            <person name="Dahal R.H."/>
        </authorList>
    </citation>
    <scope>NUCLEOTIDE SEQUENCE [LARGE SCALE GENOMIC DNA]</scope>
    <source>
        <strain evidence="15 16">G-4-1-8</strain>
    </source>
</reference>
<dbReference type="NCBIfam" id="NF043035">
    <property type="entry name" value="OxoTetrKin"/>
    <property type="match status" value="1"/>
</dbReference>
<accession>A0A7X9ZXC4</accession>
<evidence type="ECO:0000256" key="3">
    <source>
        <dbReference type="ARBA" id="ARBA00022741"/>
    </source>
</evidence>
<comment type="similarity">
    <text evidence="1">Belongs to the four-carbon acid sugar kinase family.</text>
</comment>
<keyword evidence="5" id="KW-0067">ATP-binding</keyword>
<dbReference type="Gene3D" id="3.40.980.20">
    <property type="entry name" value="Four-carbon acid sugar kinase, nucleotide binding domain"/>
    <property type="match status" value="1"/>
</dbReference>
<dbReference type="InterPro" id="IPR037051">
    <property type="entry name" value="4-carb_acid_sugar_kinase_N_sf"/>
</dbReference>
<evidence type="ECO:0000313" key="15">
    <source>
        <dbReference type="EMBL" id="NML30188.1"/>
    </source>
</evidence>
<evidence type="ECO:0000256" key="2">
    <source>
        <dbReference type="ARBA" id="ARBA00022679"/>
    </source>
</evidence>
<comment type="function">
    <text evidence="9">Catalyzes the ATP-dependent phosphorylation of 3-oxo-tetronate to 3-oxo-tetronate 4-phosphate.</text>
</comment>
<dbReference type="InterPro" id="IPR031475">
    <property type="entry name" value="NBD_C"/>
</dbReference>
<dbReference type="Pfam" id="PF07005">
    <property type="entry name" value="SBD_N"/>
    <property type="match status" value="1"/>
</dbReference>
<comment type="caution">
    <text evidence="15">The sequence shown here is derived from an EMBL/GenBank/DDBJ whole genome shotgun (WGS) entry which is preliminary data.</text>
</comment>
<dbReference type="AlphaFoldDB" id="A0A7X9ZXC4"/>
<evidence type="ECO:0000256" key="7">
    <source>
        <dbReference type="ARBA" id="ARBA00035898"/>
    </source>
</evidence>
<dbReference type="SUPFAM" id="SSF142764">
    <property type="entry name" value="YgbK-like"/>
    <property type="match status" value="1"/>
</dbReference>
<dbReference type="EMBL" id="JABBFZ010000002">
    <property type="protein sequence ID" value="NML30188.1"/>
    <property type="molecule type" value="Genomic_DNA"/>
</dbReference>
<keyword evidence="3" id="KW-0547">Nucleotide-binding</keyword>
<name>A0A7X9ZXC4_9BURK</name>
<keyword evidence="4 15" id="KW-0418">Kinase</keyword>
<keyword evidence="6" id="KW-0119">Carbohydrate metabolism</keyword>
<keyword evidence="2" id="KW-0808">Transferase</keyword>
<evidence type="ECO:0000256" key="12">
    <source>
        <dbReference type="ARBA" id="ARBA00041377"/>
    </source>
</evidence>
<evidence type="ECO:0000259" key="14">
    <source>
        <dbReference type="Pfam" id="PF17042"/>
    </source>
</evidence>
<evidence type="ECO:0000256" key="9">
    <source>
        <dbReference type="ARBA" id="ARBA00037335"/>
    </source>
</evidence>
<feature type="domain" description="Four-carbon acid sugar kinase N-terminal" evidence="13">
    <location>
        <begin position="11"/>
        <end position="247"/>
    </location>
</feature>
<feature type="domain" description="Four-carbon acid sugar kinase nucleotide binding" evidence="14">
    <location>
        <begin position="275"/>
        <end position="432"/>
    </location>
</feature>
<comment type="catalytic activity">
    <reaction evidence="8">
        <text>3-dehydro-D-erythronate + ATP = 3-dehydro-4-O-phospho-D-erythronate + ADP + H(+)</text>
        <dbReference type="Rhea" id="RHEA:52556"/>
        <dbReference type="ChEBI" id="CHEBI:15378"/>
        <dbReference type="ChEBI" id="CHEBI:30616"/>
        <dbReference type="ChEBI" id="CHEBI:57958"/>
        <dbReference type="ChEBI" id="CHEBI:136593"/>
        <dbReference type="ChEBI" id="CHEBI:456216"/>
        <dbReference type="EC" id="2.7.1.217"/>
    </reaction>
</comment>
<evidence type="ECO:0000256" key="11">
    <source>
        <dbReference type="ARBA" id="ARBA00039461"/>
    </source>
</evidence>
<evidence type="ECO:0000256" key="6">
    <source>
        <dbReference type="ARBA" id="ARBA00023277"/>
    </source>
</evidence>